<organism evidence="12">
    <name type="scientific">Capitella teleta</name>
    <name type="common">Polychaete worm</name>
    <dbReference type="NCBI Taxonomy" id="283909"/>
    <lineage>
        <taxon>Eukaryota</taxon>
        <taxon>Metazoa</taxon>
        <taxon>Spiralia</taxon>
        <taxon>Lophotrochozoa</taxon>
        <taxon>Annelida</taxon>
        <taxon>Polychaeta</taxon>
        <taxon>Sedentaria</taxon>
        <taxon>Scolecida</taxon>
        <taxon>Capitellidae</taxon>
        <taxon>Capitella</taxon>
    </lineage>
</organism>
<reference evidence="13" key="3">
    <citation type="submission" date="2015-06" db="UniProtKB">
        <authorList>
            <consortium name="EnsemblMetazoa"/>
        </authorList>
    </citation>
    <scope>IDENTIFICATION</scope>
</reference>
<evidence type="ECO:0000313" key="13">
    <source>
        <dbReference type="EnsemblMetazoa" id="CapteP196163"/>
    </source>
</evidence>
<proteinExistence type="predicted"/>
<evidence type="ECO:0000256" key="5">
    <source>
        <dbReference type="ARBA" id="ARBA00023040"/>
    </source>
</evidence>
<evidence type="ECO:0000256" key="3">
    <source>
        <dbReference type="ARBA" id="ARBA00022692"/>
    </source>
</evidence>
<feature type="transmembrane region" description="Helical" evidence="9">
    <location>
        <begin position="406"/>
        <end position="426"/>
    </location>
</feature>
<keyword evidence="14" id="KW-1185">Reference proteome</keyword>
<dbReference type="GO" id="GO:0005886">
    <property type="term" value="C:plasma membrane"/>
    <property type="evidence" value="ECO:0007669"/>
    <property type="project" value="UniProtKB-SubCell"/>
</dbReference>
<keyword evidence="7" id="KW-0675">Receptor</keyword>
<evidence type="ECO:0000313" key="12">
    <source>
        <dbReference type="EMBL" id="ELT99472.1"/>
    </source>
</evidence>
<reference evidence="14" key="1">
    <citation type="submission" date="2012-12" db="EMBL/GenBank/DDBJ databases">
        <authorList>
            <person name="Hellsten U."/>
            <person name="Grimwood J."/>
            <person name="Chapman J.A."/>
            <person name="Shapiro H."/>
            <person name="Aerts A."/>
            <person name="Otillar R.P."/>
            <person name="Terry A.Y."/>
            <person name="Boore J.L."/>
            <person name="Simakov O."/>
            <person name="Marletaz F."/>
            <person name="Cho S.-J."/>
            <person name="Edsinger-Gonzales E."/>
            <person name="Havlak P."/>
            <person name="Kuo D.-H."/>
            <person name="Larsson T."/>
            <person name="Lv J."/>
            <person name="Arendt D."/>
            <person name="Savage R."/>
            <person name="Osoegawa K."/>
            <person name="de Jong P."/>
            <person name="Lindberg D.R."/>
            <person name="Seaver E.C."/>
            <person name="Weisblat D.A."/>
            <person name="Putnam N.H."/>
            <person name="Grigoriev I.V."/>
            <person name="Rokhsar D.S."/>
        </authorList>
    </citation>
    <scope>NUCLEOTIDE SEQUENCE</scope>
    <source>
        <strain evidence="14">I ESC-2004</strain>
    </source>
</reference>
<dbReference type="GO" id="GO:0071880">
    <property type="term" value="P:adenylate cyclase-activating adrenergic receptor signaling pathway"/>
    <property type="evidence" value="ECO:0007669"/>
    <property type="project" value="TreeGrafter"/>
</dbReference>
<dbReference type="GO" id="GO:0043410">
    <property type="term" value="P:positive regulation of MAPK cascade"/>
    <property type="evidence" value="ECO:0007669"/>
    <property type="project" value="TreeGrafter"/>
</dbReference>
<evidence type="ECO:0000256" key="8">
    <source>
        <dbReference type="ARBA" id="ARBA00023224"/>
    </source>
</evidence>
<sequence>MHLLSLSCLLFQFPVGTASLVAFVADDTFATTGVKHCSRQNQYKKSQCDCRGPGWGQSESIHLEHPQPSKSVVWSPDKGARLAGGSMLFSPPSTYSAHLTKDATNGSVITAIEVFGLHRSIRLKSAMLLVRPSIRNMSIMAYNHTRFKMNATTFYPDTHSPHDVHSVDVYWTVERRAPWRVTIVFLGMFSGLTNLFGNSLTIIAVLRFKQLRDVISNRFIISLSVGDLLCVPGFILLPLTIYTEHSVMTGRIWGLVIQIPIILSFWISGLTLVAISIDRVIAVSKPTMYRRIMTKRMAWLMIAIVWVLIIGGMAPALLYFSLNAEPWMVIDQVFSPLYWFPPTFIFIHAIIAMLIPTCIACMYLLIYLHLKKKIMTSQVHPLAPSIAKDDASIAGLKRSRRRTKMMGILVLLILEAIAPINIYLMIRNRQPSERSKFVFTMVALNQSVNSLINPVIYCWQNQEFRNAFCRMLRLL</sequence>
<keyword evidence="5" id="KW-0297">G-protein coupled receptor</keyword>
<dbReference type="HOGENOM" id="CLU_575204_0_0_1"/>
<evidence type="ECO:0000256" key="9">
    <source>
        <dbReference type="SAM" id="Phobius"/>
    </source>
</evidence>
<feature type="transmembrane region" description="Helical" evidence="9">
    <location>
        <begin position="183"/>
        <end position="206"/>
    </location>
</feature>
<feature type="domain" description="G-protein coupled receptors family 1 profile" evidence="11">
    <location>
        <begin position="197"/>
        <end position="457"/>
    </location>
</feature>
<dbReference type="EMBL" id="AMQN01001932">
    <property type="status" value="NOT_ANNOTATED_CDS"/>
    <property type="molecule type" value="Genomic_DNA"/>
</dbReference>
<dbReference type="EMBL" id="KB306824">
    <property type="protein sequence ID" value="ELT99472.1"/>
    <property type="molecule type" value="Genomic_DNA"/>
</dbReference>
<dbReference type="EnsemblMetazoa" id="CapteT196163">
    <property type="protein sequence ID" value="CapteP196163"/>
    <property type="gene ID" value="CapteG196163"/>
</dbReference>
<keyword evidence="2" id="KW-1003">Cell membrane</keyword>
<evidence type="ECO:0000256" key="2">
    <source>
        <dbReference type="ARBA" id="ARBA00022475"/>
    </source>
</evidence>
<feature type="transmembrane region" description="Helical" evidence="9">
    <location>
        <begin position="252"/>
        <end position="277"/>
    </location>
</feature>
<keyword evidence="10" id="KW-0732">Signal</keyword>
<evidence type="ECO:0000259" key="11">
    <source>
        <dbReference type="PROSITE" id="PS50262"/>
    </source>
</evidence>
<evidence type="ECO:0000256" key="6">
    <source>
        <dbReference type="ARBA" id="ARBA00023136"/>
    </source>
</evidence>
<dbReference type="Pfam" id="PF00001">
    <property type="entry name" value="7tm_1"/>
    <property type="match status" value="1"/>
</dbReference>
<dbReference type="PANTHER" id="PTHR24248">
    <property type="entry name" value="ADRENERGIC RECEPTOR-RELATED G-PROTEIN COUPLED RECEPTOR"/>
    <property type="match status" value="1"/>
</dbReference>
<dbReference type="Gene3D" id="1.20.1070.10">
    <property type="entry name" value="Rhodopsin 7-helix transmembrane proteins"/>
    <property type="match status" value="1"/>
</dbReference>
<feature type="signal peptide" evidence="10">
    <location>
        <begin position="1"/>
        <end position="18"/>
    </location>
</feature>
<comment type="subcellular location">
    <subcellularLocation>
        <location evidence="1">Cell membrane</location>
        <topology evidence="1">Multi-pass membrane protein</topology>
    </subcellularLocation>
</comment>
<dbReference type="SMART" id="SM01381">
    <property type="entry name" value="7TM_GPCR_Srsx"/>
    <property type="match status" value="1"/>
</dbReference>
<feature type="transmembrane region" description="Helical" evidence="9">
    <location>
        <begin position="342"/>
        <end position="368"/>
    </location>
</feature>
<dbReference type="Proteomes" id="UP000014760">
    <property type="component" value="Unassembled WGS sequence"/>
</dbReference>
<dbReference type="PRINTS" id="PR00237">
    <property type="entry name" value="GPCRRHODOPSN"/>
</dbReference>
<evidence type="ECO:0000256" key="7">
    <source>
        <dbReference type="ARBA" id="ARBA00023170"/>
    </source>
</evidence>
<keyword evidence="4 9" id="KW-1133">Transmembrane helix</keyword>
<evidence type="ECO:0000256" key="4">
    <source>
        <dbReference type="ARBA" id="ARBA00022989"/>
    </source>
</evidence>
<dbReference type="OMA" id="WKAKDFR"/>
<keyword evidence="6 9" id="KW-0472">Membrane</keyword>
<reference evidence="12 14" key="2">
    <citation type="journal article" date="2013" name="Nature">
        <title>Insights into bilaterian evolution from three spiralian genomes.</title>
        <authorList>
            <person name="Simakov O."/>
            <person name="Marletaz F."/>
            <person name="Cho S.J."/>
            <person name="Edsinger-Gonzales E."/>
            <person name="Havlak P."/>
            <person name="Hellsten U."/>
            <person name="Kuo D.H."/>
            <person name="Larsson T."/>
            <person name="Lv J."/>
            <person name="Arendt D."/>
            <person name="Savage R."/>
            <person name="Osoegawa K."/>
            <person name="de Jong P."/>
            <person name="Grimwood J."/>
            <person name="Chapman J.A."/>
            <person name="Shapiro H."/>
            <person name="Aerts A."/>
            <person name="Otillar R.P."/>
            <person name="Terry A.Y."/>
            <person name="Boore J.L."/>
            <person name="Grigoriev I.V."/>
            <person name="Lindberg D.R."/>
            <person name="Seaver E.C."/>
            <person name="Weisblat D.A."/>
            <person name="Putnam N.H."/>
            <person name="Rokhsar D.S."/>
        </authorList>
    </citation>
    <scope>NUCLEOTIDE SEQUENCE</scope>
    <source>
        <strain evidence="12 14">I ESC-2004</strain>
    </source>
</reference>
<keyword evidence="3 9" id="KW-0812">Transmembrane</keyword>
<evidence type="ECO:0000313" key="14">
    <source>
        <dbReference type="Proteomes" id="UP000014760"/>
    </source>
</evidence>
<evidence type="ECO:0000256" key="10">
    <source>
        <dbReference type="SAM" id="SignalP"/>
    </source>
</evidence>
<accession>R7U0S5</accession>
<feature type="transmembrane region" description="Helical" evidence="9">
    <location>
        <begin position="298"/>
        <end position="322"/>
    </location>
</feature>
<evidence type="ECO:0000256" key="1">
    <source>
        <dbReference type="ARBA" id="ARBA00004651"/>
    </source>
</evidence>
<gene>
    <name evidence="12" type="ORF">CAPTEDRAFT_196163</name>
</gene>
<dbReference type="InterPro" id="IPR017452">
    <property type="entry name" value="GPCR_Rhodpsn_7TM"/>
</dbReference>
<feature type="chain" id="PRO_5008787532" description="G-protein coupled receptors family 1 profile domain-containing protein" evidence="10">
    <location>
        <begin position="19"/>
        <end position="475"/>
    </location>
</feature>
<dbReference type="CDD" id="cd00637">
    <property type="entry name" value="7tm_classA_rhodopsin-like"/>
    <property type="match status" value="1"/>
</dbReference>
<dbReference type="AlphaFoldDB" id="R7U0S5"/>
<dbReference type="PROSITE" id="PS50262">
    <property type="entry name" value="G_PROTEIN_RECEP_F1_2"/>
    <property type="match status" value="1"/>
</dbReference>
<name>R7U0S5_CAPTE</name>
<dbReference type="SUPFAM" id="SSF81321">
    <property type="entry name" value="Family A G protein-coupled receptor-like"/>
    <property type="match status" value="1"/>
</dbReference>
<keyword evidence="8" id="KW-0807">Transducer</keyword>
<dbReference type="GO" id="GO:0004993">
    <property type="term" value="F:G protein-coupled serotonin receptor activity"/>
    <property type="evidence" value="ECO:0007669"/>
    <property type="project" value="UniProtKB-ARBA"/>
</dbReference>
<dbReference type="STRING" id="283909.R7U0S5"/>
<feature type="transmembrane region" description="Helical" evidence="9">
    <location>
        <begin position="218"/>
        <end position="240"/>
    </location>
</feature>
<dbReference type="InterPro" id="IPR000276">
    <property type="entry name" value="GPCR_Rhodpsn"/>
</dbReference>
<protein>
    <recommendedName>
        <fullName evidence="11">G-protein coupled receptors family 1 profile domain-containing protein</fullName>
    </recommendedName>
</protein>